<sequence length="300" mass="33143">MRLKVIVNAGGGSVGGEDVTERLVRGFAVHGIEASVSAVQGGDLQDAVRAALAQNWDGIIAGGGDGTLGTVAGLVAGSGKLFGVLPLGTRNHFCRDLRVPLEEEGAIAVIAARNLQRIDLAEVNGRIFLNNSTVGLYPEMVAERERQQKRHRWSKMPAMLVASLRILSRFSRHRLVVRAEGWGERLMTPLVFIGNNMYQTTYPRAGRRPRLDQGELCLCITRHGSRLALLRMLLRAVLGRLKEEREFEMRAVCEAEIRSRRRRLRVSMDGEVTVMETPLRYRTLPKALTVFAPLPEAGEG</sequence>
<dbReference type="PROSITE" id="PS50146">
    <property type="entry name" value="DAGK"/>
    <property type="match status" value="1"/>
</dbReference>
<accession>A0ABS9W094</accession>
<evidence type="ECO:0000313" key="7">
    <source>
        <dbReference type="Proteomes" id="UP001201985"/>
    </source>
</evidence>
<keyword evidence="4" id="KW-0067">ATP-binding</keyword>
<dbReference type="GO" id="GO:0016301">
    <property type="term" value="F:kinase activity"/>
    <property type="evidence" value="ECO:0007669"/>
    <property type="project" value="UniProtKB-KW"/>
</dbReference>
<feature type="domain" description="DAGKc" evidence="5">
    <location>
        <begin position="1"/>
        <end position="127"/>
    </location>
</feature>
<protein>
    <submittedName>
        <fullName evidence="6">Diacylglycerol kinase family lipid kinase</fullName>
    </submittedName>
</protein>
<evidence type="ECO:0000256" key="1">
    <source>
        <dbReference type="ARBA" id="ARBA00022679"/>
    </source>
</evidence>
<gene>
    <name evidence="6" type="ORF">MON41_02930</name>
</gene>
<dbReference type="InterPro" id="IPR017438">
    <property type="entry name" value="ATP-NAD_kinase_N"/>
</dbReference>
<keyword evidence="1" id="KW-0808">Transferase</keyword>
<dbReference type="Gene3D" id="2.60.200.40">
    <property type="match status" value="1"/>
</dbReference>
<evidence type="ECO:0000313" key="6">
    <source>
        <dbReference type="EMBL" id="MCI0752720.1"/>
    </source>
</evidence>
<dbReference type="InterPro" id="IPR001206">
    <property type="entry name" value="Diacylglycerol_kinase_cat_dom"/>
</dbReference>
<dbReference type="EMBL" id="JALBUU010000004">
    <property type="protein sequence ID" value="MCI0752720.1"/>
    <property type="molecule type" value="Genomic_DNA"/>
</dbReference>
<name>A0ABS9W094_9PROT</name>
<keyword evidence="2" id="KW-0547">Nucleotide-binding</keyword>
<keyword evidence="7" id="KW-1185">Reference proteome</keyword>
<dbReference type="PANTHER" id="PTHR12358">
    <property type="entry name" value="SPHINGOSINE KINASE"/>
    <property type="match status" value="1"/>
</dbReference>
<comment type="caution">
    <text evidence="6">The sequence shown here is derived from an EMBL/GenBank/DDBJ whole genome shotgun (WGS) entry which is preliminary data.</text>
</comment>
<organism evidence="6 7">
    <name type="scientific">Teichococcus vastitatis</name>
    <dbReference type="NCBI Taxonomy" id="2307076"/>
    <lineage>
        <taxon>Bacteria</taxon>
        <taxon>Pseudomonadati</taxon>
        <taxon>Pseudomonadota</taxon>
        <taxon>Alphaproteobacteria</taxon>
        <taxon>Acetobacterales</taxon>
        <taxon>Roseomonadaceae</taxon>
        <taxon>Roseomonas</taxon>
    </lineage>
</organism>
<dbReference type="Pfam" id="PF00781">
    <property type="entry name" value="DAGK_cat"/>
    <property type="match status" value="1"/>
</dbReference>
<dbReference type="PANTHER" id="PTHR12358:SF54">
    <property type="entry name" value="SPHINGOSINE KINASE RELATED PROTEIN"/>
    <property type="match status" value="1"/>
</dbReference>
<dbReference type="SUPFAM" id="SSF111331">
    <property type="entry name" value="NAD kinase/diacylglycerol kinase-like"/>
    <property type="match status" value="1"/>
</dbReference>
<dbReference type="Pfam" id="PF19279">
    <property type="entry name" value="YegS_C"/>
    <property type="match status" value="1"/>
</dbReference>
<dbReference type="Gene3D" id="3.40.50.10330">
    <property type="entry name" value="Probable inorganic polyphosphate/atp-NAD kinase, domain 1"/>
    <property type="match status" value="1"/>
</dbReference>
<dbReference type="InterPro" id="IPR045540">
    <property type="entry name" value="YegS/DAGK_C"/>
</dbReference>
<proteinExistence type="predicted"/>
<evidence type="ECO:0000256" key="2">
    <source>
        <dbReference type="ARBA" id="ARBA00022741"/>
    </source>
</evidence>
<evidence type="ECO:0000256" key="4">
    <source>
        <dbReference type="ARBA" id="ARBA00022840"/>
    </source>
</evidence>
<keyword evidence="3 6" id="KW-0418">Kinase</keyword>
<dbReference type="InterPro" id="IPR050187">
    <property type="entry name" value="Lipid_Phosphate_FormReg"/>
</dbReference>
<evidence type="ECO:0000259" key="5">
    <source>
        <dbReference type="PROSITE" id="PS50146"/>
    </source>
</evidence>
<dbReference type="RefSeq" id="WP_120008248.1">
    <property type="nucleotide sequence ID" value="NZ_JALBUU010000004.1"/>
</dbReference>
<reference evidence="6 7" key="1">
    <citation type="submission" date="2022-03" db="EMBL/GenBank/DDBJ databases">
        <title>Complete genome analysis of Roseomonas KG 17.1 : a prolific producer of plant growth promoters.</title>
        <authorList>
            <person name="Saadouli I."/>
            <person name="Najjari A."/>
            <person name="Mosbah A."/>
            <person name="Ouzari H.I."/>
        </authorList>
    </citation>
    <scope>NUCLEOTIDE SEQUENCE [LARGE SCALE GENOMIC DNA]</scope>
    <source>
        <strain evidence="6 7">KG17-1</strain>
    </source>
</reference>
<dbReference type="Proteomes" id="UP001201985">
    <property type="component" value="Unassembled WGS sequence"/>
</dbReference>
<evidence type="ECO:0000256" key="3">
    <source>
        <dbReference type="ARBA" id="ARBA00022777"/>
    </source>
</evidence>
<dbReference type="SMART" id="SM00046">
    <property type="entry name" value="DAGKc"/>
    <property type="match status" value="1"/>
</dbReference>
<dbReference type="InterPro" id="IPR016064">
    <property type="entry name" value="NAD/diacylglycerol_kinase_sf"/>
</dbReference>